<gene>
    <name evidence="2" type="ORF">ALEPTO_LOCUS10099</name>
</gene>
<dbReference type="OrthoDB" id="2440313at2759"/>
<dbReference type="Proteomes" id="UP000789508">
    <property type="component" value="Unassembled WGS sequence"/>
</dbReference>
<keyword evidence="1" id="KW-0472">Membrane</keyword>
<protein>
    <submittedName>
        <fullName evidence="2">6801_t:CDS:1</fullName>
    </submittedName>
</protein>
<sequence>MYNIDHYFDFDSQPKTENKSKKRKKQQQFLLLVLLAAGAAYYFMIYLPDKERKKLEEEIQGKLDEVRNLKPEGWADIEVRKLANVLVGRYQEDAKSFPNGDKNEDFHFTRAASYDIFFPPALQECYERAQSLNHTNCSPDPTTKRDNNAIFYGAAGTGKSATAKKICIEANSCPLVIVKGSSLTPTKQDYDAGIAPLQKFIYTISELE</sequence>
<dbReference type="AlphaFoldDB" id="A0A9N9DZ91"/>
<keyword evidence="3" id="KW-1185">Reference proteome</keyword>
<evidence type="ECO:0000313" key="2">
    <source>
        <dbReference type="EMBL" id="CAG8653666.1"/>
    </source>
</evidence>
<dbReference type="EMBL" id="CAJVPS010009852">
    <property type="protein sequence ID" value="CAG8653666.1"/>
    <property type="molecule type" value="Genomic_DNA"/>
</dbReference>
<evidence type="ECO:0000313" key="3">
    <source>
        <dbReference type="Proteomes" id="UP000789508"/>
    </source>
</evidence>
<comment type="caution">
    <text evidence="2">The sequence shown here is derived from an EMBL/GenBank/DDBJ whole genome shotgun (WGS) entry which is preliminary data.</text>
</comment>
<proteinExistence type="predicted"/>
<dbReference type="SUPFAM" id="SSF52540">
    <property type="entry name" value="P-loop containing nucleoside triphosphate hydrolases"/>
    <property type="match status" value="1"/>
</dbReference>
<name>A0A9N9DZ91_9GLOM</name>
<reference evidence="2" key="1">
    <citation type="submission" date="2021-06" db="EMBL/GenBank/DDBJ databases">
        <authorList>
            <person name="Kallberg Y."/>
            <person name="Tangrot J."/>
            <person name="Rosling A."/>
        </authorList>
    </citation>
    <scope>NUCLEOTIDE SEQUENCE</scope>
    <source>
        <strain evidence="2">FL130A</strain>
    </source>
</reference>
<dbReference type="Gene3D" id="3.40.50.300">
    <property type="entry name" value="P-loop containing nucleotide triphosphate hydrolases"/>
    <property type="match status" value="1"/>
</dbReference>
<feature type="transmembrane region" description="Helical" evidence="1">
    <location>
        <begin position="29"/>
        <end position="47"/>
    </location>
</feature>
<keyword evidence="1" id="KW-1133">Transmembrane helix</keyword>
<evidence type="ECO:0000256" key="1">
    <source>
        <dbReference type="SAM" id="Phobius"/>
    </source>
</evidence>
<organism evidence="2 3">
    <name type="scientific">Ambispora leptoticha</name>
    <dbReference type="NCBI Taxonomy" id="144679"/>
    <lineage>
        <taxon>Eukaryota</taxon>
        <taxon>Fungi</taxon>
        <taxon>Fungi incertae sedis</taxon>
        <taxon>Mucoromycota</taxon>
        <taxon>Glomeromycotina</taxon>
        <taxon>Glomeromycetes</taxon>
        <taxon>Archaeosporales</taxon>
        <taxon>Ambisporaceae</taxon>
        <taxon>Ambispora</taxon>
    </lineage>
</organism>
<accession>A0A9N9DZ91</accession>
<dbReference type="InterPro" id="IPR027417">
    <property type="entry name" value="P-loop_NTPase"/>
</dbReference>
<keyword evidence="1" id="KW-0812">Transmembrane</keyword>